<comment type="caution">
    <text evidence="1">The sequence shown here is derived from an EMBL/GenBank/DDBJ whole genome shotgun (WGS) entry which is preliminary data.</text>
</comment>
<dbReference type="Proteomes" id="UP000463470">
    <property type="component" value="Unassembled WGS sequence"/>
</dbReference>
<dbReference type="EMBL" id="WXEY01000001">
    <property type="protein sequence ID" value="MZP28348.1"/>
    <property type="molecule type" value="Genomic_DNA"/>
</dbReference>
<sequence>MKFNTGITSMHPDLLCSDFSIHLFGALFMRHFEGNWGTVSPEMRDSNEHAIKHGGELVSIHDGPNGRKVKIVTNAQRSGTTAYYV</sequence>
<organism evidence="1 2">
    <name type="scientific">Heliomicrobium undosum</name>
    <dbReference type="NCBI Taxonomy" id="121734"/>
    <lineage>
        <taxon>Bacteria</taxon>
        <taxon>Bacillati</taxon>
        <taxon>Bacillota</taxon>
        <taxon>Clostridia</taxon>
        <taxon>Eubacteriales</taxon>
        <taxon>Heliobacteriaceae</taxon>
        <taxon>Heliomicrobium</taxon>
    </lineage>
</organism>
<proteinExistence type="predicted"/>
<keyword evidence="2" id="KW-1185">Reference proteome</keyword>
<evidence type="ECO:0000313" key="1">
    <source>
        <dbReference type="EMBL" id="MZP28348.1"/>
    </source>
</evidence>
<gene>
    <name evidence="1" type="ORF">GTO91_01255</name>
</gene>
<name>A0A845L3L2_9FIRM</name>
<evidence type="ECO:0000313" key="2">
    <source>
        <dbReference type="Proteomes" id="UP000463470"/>
    </source>
</evidence>
<dbReference type="AlphaFoldDB" id="A0A845L3L2"/>
<dbReference type="OrthoDB" id="5522207at2"/>
<reference evidence="1 2" key="1">
    <citation type="submission" date="2020-01" db="EMBL/GenBank/DDBJ databases">
        <title>Whole-genome sequence of Heliobacterium undosum DSM 13378.</title>
        <authorList>
            <person name="Kyndt J.A."/>
            <person name="Meyer T.E."/>
        </authorList>
    </citation>
    <scope>NUCLEOTIDE SEQUENCE [LARGE SCALE GENOMIC DNA]</scope>
    <source>
        <strain evidence="1 2">DSM 13378</strain>
    </source>
</reference>
<accession>A0A845L3L2</accession>
<dbReference type="RefSeq" id="WP_161253618.1">
    <property type="nucleotide sequence ID" value="NZ_WXEY01000001.1"/>
</dbReference>
<protein>
    <submittedName>
        <fullName evidence="1">Uncharacterized protein</fullName>
    </submittedName>
</protein>